<feature type="domain" description="DNA repair metallo-beta-lactamase" evidence="14">
    <location>
        <begin position="429"/>
        <end position="463"/>
    </location>
</feature>
<dbReference type="GO" id="GO:0003684">
    <property type="term" value="F:damaged DNA binding"/>
    <property type="evidence" value="ECO:0007669"/>
    <property type="project" value="TreeGrafter"/>
</dbReference>
<dbReference type="InterPro" id="IPR036866">
    <property type="entry name" value="RibonucZ/Hydroxyglut_hydro"/>
</dbReference>
<evidence type="ECO:0000313" key="16">
    <source>
        <dbReference type="EMBL" id="KAB8748972.1"/>
    </source>
</evidence>
<evidence type="ECO:0000256" key="13">
    <source>
        <dbReference type="SAM" id="MobiDB-lite"/>
    </source>
</evidence>
<comment type="caution">
    <text evidence="16">The sequence shown here is derived from an EMBL/GenBank/DDBJ whole genome shotgun (WGS) entry which is preliminary data.</text>
</comment>
<evidence type="ECO:0000256" key="11">
    <source>
        <dbReference type="ARBA" id="ARBA00039759"/>
    </source>
</evidence>
<evidence type="ECO:0000256" key="1">
    <source>
        <dbReference type="ARBA" id="ARBA00004123"/>
    </source>
</evidence>
<reference evidence="16 17" key="1">
    <citation type="submission" date="2019-06" db="EMBL/GenBank/DDBJ databases">
        <title>A chromosomal-level reference genome of Carpinus fangiana (Coryloideae, Betulaceae).</title>
        <authorList>
            <person name="Yang X."/>
            <person name="Wang Z."/>
            <person name="Zhang L."/>
            <person name="Hao G."/>
            <person name="Liu J."/>
            <person name="Yang Y."/>
        </authorList>
    </citation>
    <scope>NUCLEOTIDE SEQUENCE [LARGE SCALE GENOMIC DNA]</scope>
    <source>
        <strain evidence="16">Cfa_2016G</strain>
        <tissue evidence="16">Leaf</tissue>
    </source>
</reference>
<keyword evidence="8" id="KW-0233">DNA recombination</keyword>
<keyword evidence="5" id="KW-0227">DNA damage</keyword>
<accession>A0A5N6L6S1</accession>
<gene>
    <name evidence="16" type="ORF">FH972_026523</name>
</gene>
<dbReference type="EMBL" id="VIBQ01000098">
    <property type="protein sequence ID" value="KAB8748972.1"/>
    <property type="molecule type" value="Genomic_DNA"/>
</dbReference>
<evidence type="ECO:0000256" key="12">
    <source>
        <dbReference type="ARBA" id="ARBA00042677"/>
    </source>
</evidence>
<feature type="region of interest" description="Disordered" evidence="13">
    <location>
        <begin position="557"/>
        <end position="576"/>
    </location>
</feature>
<keyword evidence="10" id="KW-0539">Nucleus</keyword>
<evidence type="ECO:0000259" key="14">
    <source>
        <dbReference type="Pfam" id="PF07522"/>
    </source>
</evidence>
<evidence type="ECO:0000256" key="8">
    <source>
        <dbReference type="ARBA" id="ARBA00023172"/>
    </source>
</evidence>
<evidence type="ECO:0000256" key="7">
    <source>
        <dbReference type="ARBA" id="ARBA00022839"/>
    </source>
</evidence>
<evidence type="ECO:0000313" key="17">
    <source>
        <dbReference type="Proteomes" id="UP000327013"/>
    </source>
</evidence>
<feature type="domain" description="Metallo-beta-lactamase" evidence="15">
    <location>
        <begin position="12"/>
        <end position="145"/>
    </location>
</feature>
<keyword evidence="4" id="KW-0255">Endonuclease</keyword>
<dbReference type="Pfam" id="PF12706">
    <property type="entry name" value="Lactamase_B_2"/>
    <property type="match status" value="1"/>
</dbReference>
<evidence type="ECO:0000256" key="10">
    <source>
        <dbReference type="ARBA" id="ARBA00023242"/>
    </source>
</evidence>
<evidence type="ECO:0000259" key="15">
    <source>
        <dbReference type="Pfam" id="PF12706"/>
    </source>
</evidence>
<dbReference type="Proteomes" id="UP000327013">
    <property type="component" value="Unassembled WGS sequence"/>
</dbReference>
<name>A0A5N6L6S1_9ROSI</name>
<evidence type="ECO:0000256" key="9">
    <source>
        <dbReference type="ARBA" id="ARBA00023204"/>
    </source>
</evidence>
<proteinExistence type="inferred from homology"/>
<dbReference type="GO" id="GO:0006303">
    <property type="term" value="P:double-strand break repair via nonhomologous end joining"/>
    <property type="evidence" value="ECO:0007669"/>
    <property type="project" value="TreeGrafter"/>
</dbReference>
<keyword evidence="9" id="KW-0234">DNA repair</keyword>
<dbReference type="GO" id="GO:0004519">
    <property type="term" value="F:endonuclease activity"/>
    <property type="evidence" value="ECO:0007669"/>
    <property type="project" value="UniProtKB-KW"/>
</dbReference>
<dbReference type="GO" id="GO:0005634">
    <property type="term" value="C:nucleus"/>
    <property type="evidence" value="ECO:0007669"/>
    <property type="project" value="UniProtKB-SubCell"/>
</dbReference>
<dbReference type="Gene3D" id="3.60.15.10">
    <property type="entry name" value="Ribonuclease Z/Hydroxyacylglutathione hydrolase-like"/>
    <property type="match status" value="1"/>
</dbReference>
<evidence type="ECO:0000256" key="6">
    <source>
        <dbReference type="ARBA" id="ARBA00022801"/>
    </source>
</evidence>
<evidence type="ECO:0000256" key="3">
    <source>
        <dbReference type="ARBA" id="ARBA00022722"/>
    </source>
</evidence>
<dbReference type="GO" id="GO:0000723">
    <property type="term" value="P:telomere maintenance"/>
    <property type="evidence" value="ECO:0007669"/>
    <property type="project" value="TreeGrafter"/>
</dbReference>
<evidence type="ECO:0000256" key="4">
    <source>
        <dbReference type="ARBA" id="ARBA00022759"/>
    </source>
</evidence>
<sequence>MSTFSGHVAEFPDIRIDNFRPHPHQPPPLACFLSHVHSDHLTGLESLKSPFVYCSAATRAILLRLERRTHRINFAQGILEARRQTYARLRRILKPLPLDTPVDLELAPGRHVRVTLFDANHCVGAVGFLIEGGGKSVLYTGDVRAEQHWVDGLAHHKVLVPYTHGLKVLDNLYLDTTFAAASAPLRRFASKAEGVAELLRKVASYSRETVFYFRAWTFGYEDVWLALSLALGCPVHLDAYRYRLYTSVANTRHMGPGLEAKEASVLCGHQVSNDFRAGILTRDESVRLHSCEKRSGCWVLAALATGDPRVVDITPIVSRHEGTDIHEFGAGGGKGDLDQNHELDLADPTAVSRLDELLKQSVDDADVLDGIREMLREGRESERMNLMLDEAETEEALDADIKLEEAVKILRRLAAGGRLGQDGKGHISGKRKSITFPYSRHSSFEELRALVQAFKPRDVYPCTVPPLDEWDKDMSMQALFGDLCTPGEDRFAWDEVMRERKARHVELQADAGEDELGFESQRSNDHEAVEVADEDEHLWGAMTLHGIQVGQKGLPTLDEEHGQVDSETESEADAGEAHSAITAQMPGLSEDAARRLNNRKRAYEAAASGAWDTIPLKCVKRKLIEGEEEL</sequence>
<protein>
    <recommendedName>
        <fullName evidence="11">Protein artemis</fullName>
    </recommendedName>
    <alternativeName>
        <fullName evidence="12">DNA cross-link repair 1C protein</fullName>
    </alternativeName>
</protein>
<dbReference type="GO" id="GO:0006310">
    <property type="term" value="P:DNA recombination"/>
    <property type="evidence" value="ECO:0007669"/>
    <property type="project" value="UniProtKB-KW"/>
</dbReference>
<comment type="similarity">
    <text evidence="2">Belongs to the DNA repair metallo-beta-lactamase (DRMBL) family.</text>
</comment>
<dbReference type="PANTHER" id="PTHR23240">
    <property type="entry name" value="DNA CROSS-LINK REPAIR PROTEIN PSO2/SNM1-RELATED"/>
    <property type="match status" value="1"/>
</dbReference>
<dbReference type="InterPro" id="IPR011084">
    <property type="entry name" value="DRMBL"/>
</dbReference>
<keyword evidence="6" id="KW-0378">Hydrolase</keyword>
<dbReference type="InterPro" id="IPR001279">
    <property type="entry name" value="Metallo-B-lactamas"/>
</dbReference>
<keyword evidence="7" id="KW-0269">Exonuclease</keyword>
<dbReference type="PANTHER" id="PTHR23240:SF8">
    <property type="entry name" value="PROTEIN ARTEMIS"/>
    <property type="match status" value="1"/>
</dbReference>
<dbReference type="AlphaFoldDB" id="A0A5N6L6S1"/>
<evidence type="ECO:0000256" key="5">
    <source>
        <dbReference type="ARBA" id="ARBA00022763"/>
    </source>
</evidence>
<keyword evidence="17" id="KW-1185">Reference proteome</keyword>
<dbReference type="Pfam" id="PF07522">
    <property type="entry name" value="DRMBL"/>
    <property type="match status" value="1"/>
</dbReference>
<keyword evidence="3" id="KW-0540">Nuclease</keyword>
<evidence type="ECO:0000256" key="2">
    <source>
        <dbReference type="ARBA" id="ARBA00010304"/>
    </source>
</evidence>
<dbReference type="GO" id="GO:0036297">
    <property type="term" value="P:interstrand cross-link repair"/>
    <property type="evidence" value="ECO:0007669"/>
    <property type="project" value="TreeGrafter"/>
</dbReference>
<comment type="subcellular location">
    <subcellularLocation>
        <location evidence="1">Nucleus</location>
    </subcellularLocation>
</comment>
<dbReference type="GO" id="GO:0035312">
    <property type="term" value="F:5'-3' DNA exonuclease activity"/>
    <property type="evidence" value="ECO:0007669"/>
    <property type="project" value="TreeGrafter"/>
</dbReference>
<organism evidence="16 17">
    <name type="scientific">Carpinus fangiana</name>
    <dbReference type="NCBI Taxonomy" id="176857"/>
    <lineage>
        <taxon>Eukaryota</taxon>
        <taxon>Viridiplantae</taxon>
        <taxon>Streptophyta</taxon>
        <taxon>Embryophyta</taxon>
        <taxon>Tracheophyta</taxon>
        <taxon>Spermatophyta</taxon>
        <taxon>Magnoliopsida</taxon>
        <taxon>eudicotyledons</taxon>
        <taxon>Gunneridae</taxon>
        <taxon>Pentapetalae</taxon>
        <taxon>rosids</taxon>
        <taxon>fabids</taxon>
        <taxon>Fagales</taxon>
        <taxon>Betulaceae</taxon>
        <taxon>Carpinus</taxon>
    </lineage>
</organism>
<dbReference type="SUPFAM" id="SSF56281">
    <property type="entry name" value="Metallo-hydrolase/oxidoreductase"/>
    <property type="match status" value="1"/>
</dbReference>
<dbReference type="OrthoDB" id="262529at2759"/>